<name>A0ABQ5NFT8_9BACI</name>
<dbReference type="GO" id="GO:0004386">
    <property type="term" value="F:helicase activity"/>
    <property type="evidence" value="ECO:0007669"/>
    <property type="project" value="UniProtKB-KW"/>
</dbReference>
<dbReference type="InterPro" id="IPR014001">
    <property type="entry name" value="Helicase_ATP-bd"/>
</dbReference>
<comment type="similarity">
    <text evidence="4">Belongs to the helicase family. DinG subfamily.</text>
</comment>
<accession>A0ABQ5NFT8</accession>
<feature type="domain" description="Helicase ATP-binding" evidence="5">
    <location>
        <begin position="35"/>
        <end position="311"/>
    </location>
</feature>
<protein>
    <submittedName>
        <fullName evidence="6">ATP-dependent helicase YpvA</fullName>
    </submittedName>
</protein>
<dbReference type="Gene3D" id="3.40.50.300">
    <property type="entry name" value="P-loop containing nucleotide triphosphate hydrolases"/>
    <property type="match status" value="2"/>
</dbReference>
<dbReference type="EMBL" id="BRZA01000001">
    <property type="protein sequence ID" value="GLC86973.1"/>
    <property type="molecule type" value="Genomic_DNA"/>
</dbReference>
<organism evidence="6 7">
    <name type="scientific">Lysinibacillus piscis</name>
    <dbReference type="NCBI Taxonomy" id="2518931"/>
    <lineage>
        <taxon>Bacteria</taxon>
        <taxon>Bacillati</taxon>
        <taxon>Bacillota</taxon>
        <taxon>Bacilli</taxon>
        <taxon>Bacillales</taxon>
        <taxon>Bacillaceae</taxon>
        <taxon>Lysinibacillus</taxon>
    </lineage>
</organism>
<gene>
    <name evidence="6" type="primary">ypvA</name>
    <name evidence="6" type="ORF">LYSBPC_01000</name>
</gene>
<dbReference type="PANTHER" id="PTHR11472">
    <property type="entry name" value="DNA REPAIR DEAD HELICASE RAD3/XP-D SUBFAMILY MEMBER"/>
    <property type="match status" value="1"/>
</dbReference>
<evidence type="ECO:0000313" key="7">
    <source>
        <dbReference type="Proteomes" id="UP001065593"/>
    </source>
</evidence>
<keyword evidence="6" id="KW-0347">Helicase</keyword>
<reference evidence="6" key="1">
    <citation type="submission" date="2022-08" db="EMBL/GenBank/DDBJ databases">
        <title>Draft genome sequence of Lysinibacillus sp. strain KH24.</title>
        <authorList>
            <person name="Kanbe H."/>
            <person name="Itoh H."/>
        </authorList>
    </citation>
    <scope>NUCLEOTIDE SEQUENCE</scope>
    <source>
        <strain evidence="6">KH24</strain>
    </source>
</reference>
<sequence>MLEGEQALRKSLPFALSKDRSFFESLGDWMGDVLYDELPEKGFECRDEQIFMAYQIEQALKEKNVLFAEAGVGTGKTIAYLLPAISYARYTGKPALIACADETLIDQLVKEGGDIYKLQQTLGLDIDVRLAKSRDQYLCLKRFEDAEKVETDEWIDDIAFSIPDGVYAQGSMIAIQPYGERSNYESVSDEDWQKVNYNAIMQCSVCDQRNRCGQTLHRAHYRKSTDLIICSQDFLMEHLATKESREREGQLALLPEVSMMVLDEGHLLEYAAQKAMTYKVQATTIVQLLERLMVDGVRERTLYAMEKLQDDHELFFDQLRDDLVASEEERKRINKSATLLKYGQQLIADVDVLLEEFVFESEMYMIPEYELSMAEEYLEQYQASLRIFVAQGDAVDWLEDTDGEETLVIMPRLITDVLAEKLFSKKLPIVFSSATLSVKKDFSYIAYSLGIRDYQSFSVPSPFDYEEVMQIGLHSLTQREKTARVQQLLRDDQKTLILFKSKQAMLDFKNDLPLMERMYVAFEGDRELSAIVRDFQEGTVKTLCSYHLWEGLDLPEEALTRVIIYDLPFPPHDPLFDAKRTFAENPYEEVELPFMQLRLQQGMGRLIRTSNDHGDIHILLNEEEQQQRDTFEHILAVTPEIQ</sequence>
<dbReference type="InterPro" id="IPR027417">
    <property type="entry name" value="P-loop_NTPase"/>
</dbReference>
<dbReference type="SMART" id="SM00491">
    <property type="entry name" value="HELICc2"/>
    <property type="match status" value="1"/>
</dbReference>
<keyword evidence="2" id="KW-0378">Hydrolase</keyword>
<dbReference type="Pfam" id="PF13307">
    <property type="entry name" value="Helicase_C_2"/>
    <property type="match status" value="1"/>
</dbReference>
<keyword evidence="7" id="KW-1185">Reference proteome</keyword>
<dbReference type="SMART" id="SM00487">
    <property type="entry name" value="DEXDc"/>
    <property type="match status" value="1"/>
</dbReference>
<dbReference type="SUPFAM" id="SSF52540">
    <property type="entry name" value="P-loop containing nucleoside triphosphate hydrolases"/>
    <property type="match status" value="1"/>
</dbReference>
<keyword evidence="3" id="KW-0067">ATP-binding</keyword>
<comment type="caution">
    <text evidence="6">The sequence shown here is derived from an EMBL/GenBank/DDBJ whole genome shotgun (WGS) entry which is preliminary data.</text>
</comment>
<evidence type="ECO:0000256" key="3">
    <source>
        <dbReference type="ARBA" id="ARBA00022840"/>
    </source>
</evidence>
<evidence type="ECO:0000313" key="6">
    <source>
        <dbReference type="EMBL" id="GLC86973.1"/>
    </source>
</evidence>
<dbReference type="Proteomes" id="UP001065593">
    <property type="component" value="Unassembled WGS sequence"/>
</dbReference>
<dbReference type="InterPro" id="IPR045028">
    <property type="entry name" value="DinG/Rad3-like"/>
</dbReference>
<dbReference type="InterPro" id="IPR006555">
    <property type="entry name" value="ATP-dep_Helicase_C"/>
</dbReference>
<evidence type="ECO:0000256" key="4">
    <source>
        <dbReference type="ARBA" id="ARBA00038058"/>
    </source>
</evidence>
<dbReference type="PANTHER" id="PTHR11472:SF57">
    <property type="entry name" value="ATP-DEPENDENT HELICASE YPVA-RELATED"/>
    <property type="match status" value="1"/>
</dbReference>
<dbReference type="InterPro" id="IPR014013">
    <property type="entry name" value="Helic_SF1/SF2_ATP-bd_DinG/Rad3"/>
</dbReference>
<keyword evidence="1" id="KW-0547">Nucleotide-binding</keyword>
<evidence type="ECO:0000256" key="2">
    <source>
        <dbReference type="ARBA" id="ARBA00022801"/>
    </source>
</evidence>
<proteinExistence type="inferred from homology"/>
<dbReference type="InterPro" id="IPR011545">
    <property type="entry name" value="DEAD/DEAH_box_helicase_dom"/>
</dbReference>
<evidence type="ECO:0000259" key="5">
    <source>
        <dbReference type="PROSITE" id="PS51193"/>
    </source>
</evidence>
<dbReference type="Pfam" id="PF00270">
    <property type="entry name" value="DEAD"/>
    <property type="match status" value="1"/>
</dbReference>
<evidence type="ECO:0000256" key="1">
    <source>
        <dbReference type="ARBA" id="ARBA00022741"/>
    </source>
</evidence>
<dbReference type="PROSITE" id="PS51193">
    <property type="entry name" value="HELICASE_ATP_BIND_2"/>
    <property type="match status" value="1"/>
</dbReference>